<dbReference type="EMBL" id="CAJNOK010044392">
    <property type="protein sequence ID" value="CAF1574308.1"/>
    <property type="molecule type" value="Genomic_DNA"/>
</dbReference>
<dbReference type="AlphaFoldDB" id="A0A8S2FWF6"/>
<evidence type="ECO:0000256" key="1">
    <source>
        <dbReference type="SAM" id="MobiDB-lite"/>
    </source>
</evidence>
<dbReference type="Proteomes" id="UP000677228">
    <property type="component" value="Unassembled WGS sequence"/>
</dbReference>
<comment type="caution">
    <text evidence="2">The sequence shown here is derived from an EMBL/GenBank/DDBJ whole genome shotgun (WGS) entry which is preliminary data.</text>
</comment>
<dbReference type="Proteomes" id="UP000682733">
    <property type="component" value="Unassembled WGS sequence"/>
</dbReference>
<protein>
    <submittedName>
        <fullName evidence="2">Uncharacterized protein</fullName>
    </submittedName>
</protein>
<proteinExistence type="predicted"/>
<dbReference type="EMBL" id="CAJOBA010067261">
    <property type="protein sequence ID" value="CAF4370157.1"/>
    <property type="molecule type" value="Genomic_DNA"/>
</dbReference>
<feature type="non-terminal residue" evidence="2">
    <location>
        <position position="1"/>
    </location>
</feature>
<gene>
    <name evidence="2" type="ORF">OVA965_LOCUS40556</name>
    <name evidence="3" type="ORF">TMI583_LOCUS42005</name>
</gene>
<evidence type="ECO:0000313" key="4">
    <source>
        <dbReference type="Proteomes" id="UP000677228"/>
    </source>
</evidence>
<sequence length="295" mass="33298">EIEKKVNSHLRDQHKVNQEVKIDVHDVEELNSTHSALHYKCHGGEKEHHEKIKTSLKDSCKHDDVKKTLEKHVQKDQKPKSHDEKTGEKPKDDHKHEPHHDEKDVKKTVKINHESHHIVAKGDKTHGGSEASQPCDDAKDGRLDDMRARSEIEDGVHIPRKVCPVSAVGFGDCKAFRVLSVLSDVPFNTGIVFDKQCDDCRSSRIRGTVSVQSPYFSRRGFSGNFGEKFRAFLTYQIISSLGEQSQAIEEVEVTSVCYNTKTCNSVTVEFTIQCDPKQNELIRSALNEAVLGKKV</sequence>
<organism evidence="2 4">
    <name type="scientific">Didymodactylos carnosus</name>
    <dbReference type="NCBI Taxonomy" id="1234261"/>
    <lineage>
        <taxon>Eukaryota</taxon>
        <taxon>Metazoa</taxon>
        <taxon>Spiralia</taxon>
        <taxon>Gnathifera</taxon>
        <taxon>Rotifera</taxon>
        <taxon>Eurotatoria</taxon>
        <taxon>Bdelloidea</taxon>
        <taxon>Philodinida</taxon>
        <taxon>Philodinidae</taxon>
        <taxon>Didymodactylos</taxon>
    </lineage>
</organism>
<feature type="compositionally biased region" description="Basic and acidic residues" evidence="1">
    <location>
        <begin position="42"/>
        <end position="127"/>
    </location>
</feature>
<accession>A0A8S2FWF6</accession>
<reference evidence="2" key="1">
    <citation type="submission" date="2021-02" db="EMBL/GenBank/DDBJ databases">
        <authorList>
            <person name="Nowell W R."/>
        </authorList>
    </citation>
    <scope>NUCLEOTIDE SEQUENCE</scope>
</reference>
<evidence type="ECO:0000313" key="3">
    <source>
        <dbReference type="EMBL" id="CAF4370157.1"/>
    </source>
</evidence>
<evidence type="ECO:0000313" key="2">
    <source>
        <dbReference type="EMBL" id="CAF1574308.1"/>
    </source>
</evidence>
<name>A0A8S2FWF6_9BILA</name>
<feature type="region of interest" description="Disordered" evidence="1">
    <location>
        <begin position="41"/>
        <end position="141"/>
    </location>
</feature>